<evidence type="ECO:0000313" key="1">
    <source>
        <dbReference type="EMBL" id="KAG0150348.1"/>
    </source>
</evidence>
<accession>A0A9P6NU55</accession>
<proteinExistence type="predicted"/>
<reference evidence="1" key="1">
    <citation type="submission" date="2013-11" db="EMBL/GenBank/DDBJ databases">
        <title>Genome sequence of the fusiform rust pathogen reveals effectors for host alternation and coevolution with pine.</title>
        <authorList>
            <consortium name="DOE Joint Genome Institute"/>
            <person name="Smith K."/>
            <person name="Pendleton A."/>
            <person name="Kubisiak T."/>
            <person name="Anderson C."/>
            <person name="Salamov A."/>
            <person name="Aerts A."/>
            <person name="Riley R."/>
            <person name="Clum A."/>
            <person name="Lindquist E."/>
            <person name="Ence D."/>
            <person name="Campbell M."/>
            <person name="Kronenberg Z."/>
            <person name="Feau N."/>
            <person name="Dhillon B."/>
            <person name="Hamelin R."/>
            <person name="Burleigh J."/>
            <person name="Smith J."/>
            <person name="Yandell M."/>
            <person name="Nelson C."/>
            <person name="Grigoriev I."/>
            <person name="Davis J."/>
        </authorList>
    </citation>
    <scope>NUCLEOTIDE SEQUENCE</scope>
    <source>
        <strain evidence="1">G11</strain>
    </source>
</reference>
<name>A0A9P6NU55_9BASI</name>
<keyword evidence="2" id="KW-1185">Reference proteome</keyword>
<comment type="caution">
    <text evidence="1">The sequence shown here is derived from an EMBL/GenBank/DDBJ whole genome shotgun (WGS) entry which is preliminary data.</text>
</comment>
<protein>
    <submittedName>
        <fullName evidence="1">Uncharacterized protein</fullName>
    </submittedName>
</protein>
<feature type="non-terminal residue" evidence="1">
    <location>
        <position position="1"/>
    </location>
</feature>
<evidence type="ECO:0000313" key="2">
    <source>
        <dbReference type="Proteomes" id="UP000886653"/>
    </source>
</evidence>
<dbReference type="EMBL" id="MU167220">
    <property type="protein sequence ID" value="KAG0150348.1"/>
    <property type="molecule type" value="Genomic_DNA"/>
</dbReference>
<organism evidence="1 2">
    <name type="scientific">Cronartium quercuum f. sp. fusiforme G11</name>
    <dbReference type="NCBI Taxonomy" id="708437"/>
    <lineage>
        <taxon>Eukaryota</taxon>
        <taxon>Fungi</taxon>
        <taxon>Dikarya</taxon>
        <taxon>Basidiomycota</taxon>
        <taxon>Pucciniomycotina</taxon>
        <taxon>Pucciniomycetes</taxon>
        <taxon>Pucciniales</taxon>
        <taxon>Coleosporiaceae</taxon>
        <taxon>Cronartium</taxon>
    </lineage>
</organism>
<sequence>SLLMRYSNVKNYIFLRLHKGNAAKMWEALKASHQVQSMGPKMLLLQNILNLSSHT</sequence>
<gene>
    <name evidence="1" type="ORF">CROQUDRAFT_38460</name>
</gene>
<dbReference type="AlphaFoldDB" id="A0A9P6NU55"/>
<dbReference type="Proteomes" id="UP000886653">
    <property type="component" value="Unassembled WGS sequence"/>
</dbReference>